<dbReference type="PANTHER" id="PTHR42760:SF127">
    <property type="entry name" value="3-KETOACYL-ACYL CARRIER PROTEIN REDUCTASE-RELATED"/>
    <property type="match status" value="1"/>
</dbReference>
<evidence type="ECO:0000313" key="6">
    <source>
        <dbReference type="Proteomes" id="UP000193144"/>
    </source>
</evidence>
<evidence type="ECO:0000256" key="3">
    <source>
        <dbReference type="ARBA" id="ARBA00023002"/>
    </source>
</evidence>
<dbReference type="InterPro" id="IPR020904">
    <property type="entry name" value="Sc_DH/Rdtase_CS"/>
</dbReference>
<dbReference type="OrthoDB" id="417891at2759"/>
<keyword evidence="3" id="KW-0560">Oxidoreductase</keyword>
<name>A0A1Y2A3V1_9PLEO</name>
<evidence type="ECO:0000256" key="4">
    <source>
        <dbReference type="RuleBase" id="RU000363"/>
    </source>
</evidence>
<accession>A0A1Y2A3V1</accession>
<proteinExistence type="inferred from homology"/>
<keyword evidence="6" id="KW-1185">Reference proteome</keyword>
<dbReference type="GO" id="GO:0006633">
    <property type="term" value="P:fatty acid biosynthetic process"/>
    <property type="evidence" value="ECO:0007669"/>
    <property type="project" value="TreeGrafter"/>
</dbReference>
<evidence type="ECO:0000313" key="5">
    <source>
        <dbReference type="EMBL" id="ORY17213.1"/>
    </source>
</evidence>
<dbReference type="Pfam" id="PF00106">
    <property type="entry name" value="adh_short"/>
    <property type="match status" value="1"/>
</dbReference>
<gene>
    <name evidence="5" type="ORF">BCR34DRAFT_475146</name>
</gene>
<dbReference type="PRINTS" id="PR00080">
    <property type="entry name" value="SDRFAMILY"/>
</dbReference>
<dbReference type="Proteomes" id="UP000193144">
    <property type="component" value="Unassembled WGS sequence"/>
</dbReference>
<dbReference type="STRING" id="1231657.A0A1Y2A3V1"/>
<evidence type="ECO:0000256" key="1">
    <source>
        <dbReference type="ARBA" id="ARBA00006484"/>
    </source>
</evidence>
<dbReference type="GO" id="GO:0048038">
    <property type="term" value="F:quinone binding"/>
    <property type="evidence" value="ECO:0007669"/>
    <property type="project" value="TreeGrafter"/>
</dbReference>
<dbReference type="SUPFAM" id="SSF51735">
    <property type="entry name" value="NAD(P)-binding Rossmann-fold domains"/>
    <property type="match status" value="1"/>
</dbReference>
<dbReference type="Gene3D" id="3.40.50.720">
    <property type="entry name" value="NAD(P)-binding Rossmann-like Domain"/>
    <property type="match status" value="1"/>
</dbReference>
<comment type="similarity">
    <text evidence="1 4">Belongs to the short-chain dehydrogenases/reductases (SDR) family.</text>
</comment>
<dbReference type="InterPro" id="IPR036291">
    <property type="entry name" value="NAD(P)-bd_dom_sf"/>
</dbReference>
<protein>
    <submittedName>
        <fullName evidence="5">3-ketoacyl-acyl carrier protein reductase</fullName>
    </submittedName>
</protein>
<dbReference type="GO" id="GO:0016616">
    <property type="term" value="F:oxidoreductase activity, acting on the CH-OH group of donors, NAD or NADP as acceptor"/>
    <property type="evidence" value="ECO:0007669"/>
    <property type="project" value="TreeGrafter"/>
</dbReference>
<dbReference type="PRINTS" id="PR00081">
    <property type="entry name" value="GDHRDH"/>
</dbReference>
<reference evidence="5 6" key="1">
    <citation type="submission" date="2016-07" db="EMBL/GenBank/DDBJ databases">
        <title>Pervasive Adenine N6-methylation of Active Genes in Fungi.</title>
        <authorList>
            <consortium name="DOE Joint Genome Institute"/>
            <person name="Mondo S.J."/>
            <person name="Dannebaum R.O."/>
            <person name="Kuo R.C."/>
            <person name="Labutti K."/>
            <person name="Haridas S."/>
            <person name="Kuo A."/>
            <person name="Salamov A."/>
            <person name="Ahrendt S.R."/>
            <person name="Lipzen A."/>
            <person name="Sullivan W."/>
            <person name="Andreopoulos W.B."/>
            <person name="Clum A."/>
            <person name="Lindquist E."/>
            <person name="Daum C."/>
            <person name="Ramamoorthy G.K."/>
            <person name="Gryganskyi A."/>
            <person name="Culley D."/>
            <person name="Magnuson J.K."/>
            <person name="James T.Y."/>
            <person name="O'Malley M.A."/>
            <person name="Stajich J.E."/>
            <person name="Spatafora J.W."/>
            <person name="Visel A."/>
            <person name="Grigoriev I.V."/>
        </authorList>
    </citation>
    <scope>NUCLEOTIDE SEQUENCE [LARGE SCALE GENOMIC DNA]</scope>
    <source>
        <strain evidence="5 6">CBS 115471</strain>
    </source>
</reference>
<dbReference type="PROSITE" id="PS00061">
    <property type="entry name" value="ADH_SHORT"/>
    <property type="match status" value="1"/>
</dbReference>
<sequence length="263" mass="27720">MASSDIDNSIAGRLALITGASGGIGGACARSLFLGHTHLALSYNSNHESVLKLGESLIDAYKTSNPSCSPPKITYHRADLSNVEETLKLSEDAKAEHSKPVDILIANAGFGKRITDIEDIPLDVFEHTLNVNLRAPFLLAKSVVGHMKQQRWGRIVFISSISGYGVGLNGCHYAASKGGLTSMMKNLSTRLAEFNITVNDVSPAMIGDTGLIPSGNSVPGLVESIPLGRLGAPQEVANVVTMFCTTGYMTGQSVVLAGGLNHK</sequence>
<dbReference type="CDD" id="cd05233">
    <property type="entry name" value="SDR_c"/>
    <property type="match status" value="1"/>
</dbReference>
<dbReference type="InterPro" id="IPR002347">
    <property type="entry name" value="SDR_fam"/>
</dbReference>
<evidence type="ECO:0000256" key="2">
    <source>
        <dbReference type="ARBA" id="ARBA00022857"/>
    </source>
</evidence>
<dbReference type="FunFam" id="3.40.50.720:FF:000173">
    <property type="entry name" value="3-oxoacyl-[acyl-carrier protein] reductase"/>
    <property type="match status" value="1"/>
</dbReference>
<keyword evidence="2" id="KW-0521">NADP</keyword>
<organism evidence="5 6">
    <name type="scientific">Clohesyomyces aquaticus</name>
    <dbReference type="NCBI Taxonomy" id="1231657"/>
    <lineage>
        <taxon>Eukaryota</taxon>
        <taxon>Fungi</taxon>
        <taxon>Dikarya</taxon>
        <taxon>Ascomycota</taxon>
        <taxon>Pezizomycotina</taxon>
        <taxon>Dothideomycetes</taxon>
        <taxon>Pleosporomycetidae</taxon>
        <taxon>Pleosporales</taxon>
        <taxon>Lindgomycetaceae</taxon>
        <taxon>Clohesyomyces</taxon>
    </lineage>
</organism>
<comment type="caution">
    <text evidence="5">The sequence shown here is derived from an EMBL/GenBank/DDBJ whole genome shotgun (WGS) entry which is preliminary data.</text>
</comment>
<dbReference type="AlphaFoldDB" id="A0A1Y2A3V1"/>
<dbReference type="PANTHER" id="PTHR42760">
    <property type="entry name" value="SHORT-CHAIN DEHYDROGENASES/REDUCTASES FAMILY MEMBER"/>
    <property type="match status" value="1"/>
</dbReference>
<dbReference type="EMBL" id="MCFA01000013">
    <property type="protein sequence ID" value="ORY17213.1"/>
    <property type="molecule type" value="Genomic_DNA"/>
</dbReference>